<gene>
    <name evidence="1" type="ORF">RF683_05645</name>
</gene>
<proteinExistence type="predicted"/>
<evidence type="ECO:0000313" key="1">
    <source>
        <dbReference type="EMBL" id="WMW76983.1"/>
    </source>
</evidence>
<keyword evidence="2" id="KW-1185">Reference proteome</keyword>
<reference evidence="1" key="1">
    <citation type="submission" date="2023-09" db="EMBL/GenBank/DDBJ databases">
        <title>Flavobacterium sp. 20NA77.7 isolated from freshwater.</title>
        <authorList>
            <person name="Le V."/>
            <person name="Ko S.-R."/>
            <person name="Ahn C.-Y."/>
            <person name="Oh H.-M."/>
        </authorList>
    </citation>
    <scope>NUCLEOTIDE SEQUENCE</scope>
    <source>
        <strain evidence="1">20NA77.7</strain>
    </source>
</reference>
<name>A0ABY9R6U1_9FLAO</name>
<dbReference type="Proteomes" id="UP001180481">
    <property type="component" value="Chromosome"/>
</dbReference>
<evidence type="ECO:0000313" key="2">
    <source>
        <dbReference type="Proteomes" id="UP001180481"/>
    </source>
</evidence>
<dbReference type="EMBL" id="CP133721">
    <property type="protein sequence ID" value="WMW76983.1"/>
    <property type="molecule type" value="Genomic_DNA"/>
</dbReference>
<evidence type="ECO:0008006" key="3">
    <source>
        <dbReference type="Google" id="ProtNLM"/>
    </source>
</evidence>
<sequence length="192" mass="21985">MKSKTIYLLVLVSLFGYTQNTSSVKEEVSAKTLEKSEKKLALQGMQAQFSPAAILAYQDQAAQKIVDFYSYLALYKQAEATQEFQGAIDESIQDLFLSDDLQVTNILEATSTKNTLNTWLTNYKQQKTVLVFDKFIKKEVTSTYFLFMYAISLQSPTENKELFITQKVYFFPMIKTFGSTSKNVWNLKLGEF</sequence>
<organism evidence="1 2">
    <name type="scientific">Flavobacterium nakdongensis</name>
    <dbReference type="NCBI Taxonomy" id="3073563"/>
    <lineage>
        <taxon>Bacteria</taxon>
        <taxon>Pseudomonadati</taxon>
        <taxon>Bacteroidota</taxon>
        <taxon>Flavobacteriia</taxon>
        <taxon>Flavobacteriales</taxon>
        <taxon>Flavobacteriaceae</taxon>
        <taxon>Flavobacterium</taxon>
    </lineage>
</organism>
<accession>A0ABY9R6U1</accession>
<protein>
    <recommendedName>
        <fullName evidence="3">DUF3887 domain-containing protein</fullName>
    </recommendedName>
</protein>
<dbReference type="RefSeq" id="WP_309531368.1">
    <property type="nucleotide sequence ID" value="NZ_CP133721.1"/>
</dbReference>